<name>F6VDH1_CIOIN</name>
<organism evidence="2 3">
    <name type="scientific">Ciona intestinalis</name>
    <name type="common">Transparent sea squirt</name>
    <name type="synonym">Ascidia intestinalis</name>
    <dbReference type="NCBI Taxonomy" id="7719"/>
    <lineage>
        <taxon>Eukaryota</taxon>
        <taxon>Metazoa</taxon>
        <taxon>Chordata</taxon>
        <taxon>Tunicata</taxon>
        <taxon>Ascidiacea</taxon>
        <taxon>Phlebobranchia</taxon>
        <taxon>Cionidae</taxon>
        <taxon>Ciona</taxon>
    </lineage>
</organism>
<sequence length="183" mass="20455">MCEDGAKFTVSEVNSMSDKPIVMSLSGLPSNKKVTIHSSLTSDNNIVFECVVTYLSNEKGCIEIEKDSAIGGMYTGVEPMGLFWAMESSPLNRRPHNRLTKLNVETPQVYFLTVYDNEIHNLTTFHQIKKEKNLKKLASTHIKRWFMAAGTKRITLTVEKHGIHGTLFIPPGQGPFPGNASWL</sequence>
<dbReference type="Ensembl" id="ENSCINT00000026162.2">
    <property type="protein sequence ID" value="ENSCINP00000025916.2"/>
    <property type="gene ID" value="ENSCING00000014295.2"/>
</dbReference>
<evidence type="ECO:0000313" key="2">
    <source>
        <dbReference type="Ensembl" id="ENSCINP00000025916.2"/>
    </source>
</evidence>
<dbReference type="InterPro" id="IPR042490">
    <property type="entry name" value="Thio_Ohase/BAAT_N"/>
</dbReference>
<protein>
    <recommendedName>
        <fullName evidence="1">Acyl-CoA thioester hydrolase/bile acid-CoA amino acid N-acetyltransferase domain-containing protein</fullName>
    </recommendedName>
</protein>
<dbReference type="InParanoid" id="F6VDH1"/>
<dbReference type="Pfam" id="PF04775">
    <property type="entry name" value="Bile_Hydr_Trans"/>
    <property type="match status" value="1"/>
</dbReference>
<dbReference type="Gene3D" id="2.60.40.2240">
    <property type="entry name" value="Acyl-CoA thioester hydrolase/BAAT N-terminal domain"/>
    <property type="match status" value="1"/>
</dbReference>
<accession>F6VDH1</accession>
<feature type="domain" description="Acyl-CoA thioester hydrolase/bile acid-CoA amino acid N-acetyltransferase" evidence="1">
    <location>
        <begin position="18"/>
        <end position="157"/>
    </location>
</feature>
<dbReference type="EMBL" id="EAAA01000929">
    <property type="status" value="NOT_ANNOTATED_CDS"/>
    <property type="molecule type" value="Genomic_DNA"/>
</dbReference>
<keyword evidence="3" id="KW-1185">Reference proteome</keyword>
<evidence type="ECO:0000259" key="1">
    <source>
        <dbReference type="Pfam" id="PF04775"/>
    </source>
</evidence>
<proteinExistence type="predicted"/>
<dbReference type="InterPro" id="IPR006862">
    <property type="entry name" value="Thio_Ohase/aa_AcTrfase"/>
</dbReference>
<dbReference type="PANTHER" id="PTHR10824">
    <property type="entry name" value="ACYL-COENZYME A THIOESTERASE-RELATED"/>
    <property type="match status" value="1"/>
</dbReference>
<reference evidence="2" key="3">
    <citation type="submission" date="2025-08" db="UniProtKB">
        <authorList>
            <consortium name="Ensembl"/>
        </authorList>
    </citation>
    <scope>IDENTIFICATION</scope>
</reference>
<dbReference type="Proteomes" id="UP000008144">
    <property type="component" value="Chromosome 12"/>
</dbReference>
<dbReference type="GeneTree" id="ENSGT01010000222336"/>
<reference evidence="3" key="1">
    <citation type="journal article" date="2002" name="Science">
        <title>The draft genome of Ciona intestinalis: insights into chordate and vertebrate origins.</title>
        <authorList>
            <person name="Dehal P."/>
            <person name="Satou Y."/>
            <person name="Campbell R.K."/>
            <person name="Chapman J."/>
            <person name="Degnan B."/>
            <person name="De Tomaso A."/>
            <person name="Davidson B."/>
            <person name="Di Gregorio A."/>
            <person name="Gelpke M."/>
            <person name="Goodstein D.M."/>
            <person name="Harafuji N."/>
            <person name="Hastings K.E."/>
            <person name="Ho I."/>
            <person name="Hotta K."/>
            <person name="Huang W."/>
            <person name="Kawashima T."/>
            <person name="Lemaire P."/>
            <person name="Martinez D."/>
            <person name="Meinertzhagen I.A."/>
            <person name="Necula S."/>
            <person name="Nonaka M."/>
            <person name="Putnam N."/>
            <person name="Rash S."/>
            <person name="Saiga H."/>
            <person name="Satake M."/>
            <person name="Terry A."/>
            <person name="Yamada L."/>
            <person name="Wang H.G."/>
            <person name="Awazu S."/>
            <person name="Azumi K."/>
            <person name="Boore J."/>
            <person name="Branno M."/>
            <person name="Chin-Bow S."/>
            <person name="DeSantis R."/>
            <person name="Doyle S."/>
            <person name="Francino P."/>
            <person name="Keys D.N."/>
            <person name="Haga S."/>
            <person name="Hayashi H."/>
            <person name="Hino K."/>
            <person name="Imai K.S."/>
            <person name="Inaba K."/>
            <person name="Kano S."/>
            <person name="Kobayashi K."/>
            <person name="Kobayashi M."/>
            <person name="Lee B.I."/>
            <person name="Makabe K.W."/>
            <person name="Manohar C."/>
            <person name="Matassi G."/>
            <person name="Medina M."/>
            <person name="Mochizuki Y."/>
            <person name="Mount S."/>
            <person name="Morishita T."/>
            <person name="Miura S."/>
            <person name="Nakayama A."/>
            <person name="Nishizaka S."/>
            <person name="Nomoto H."/>
            <person name="Ohta F."/>
            <person name="Oishi K."/>
            <person name="Rigoutsos I."/>
            <person name="Sano M."/>
            <person name="Sasaki A."/>
            <person name="Sasakura Y."/>
            <person name="Shoguchi E."/>
            <person name="Shin-i T."/>
            <person name="Spagnuolo A."/>
            <person name="Stainier D."/>
            <person name="Suzuki M.M."/>
            <person name="Tassy O."/>
            <person name="Takatori N."/>
            <person name="Tokuoka M."/>
            <person name="Yagi K."/>
            <person name="Yoshizaki F."/>
            <person name="Wada S."/>
            <person name="Zhang C."/>
            <person name="Hyatt P.D."/>
            <person name="Larimer F."/>
            <person name="Detter C."/>
            <person name="Doggett N."/>
            <person name="Glavina T."/>
            <person name="Hawkins T."/>
            <person name="Richardson P."/>
            <person name="Lucas S."/>
            <person name="Kohara Y."/>
            <person name="Levine M."/>
            <person name="Satoh N."/>
            <person name="Rokhsar D.S."/>
        </authorList>
    </citation>
    <scope>NUCLEOTIDE SEQUENCE [LARGE SCALE GENOMIC DNA]</scope>
</reference>
<dbReference type="HOGENOM" id="CLU_029849_1_1_1"/>
<reference evidence="2" key="4">
    <citation type="submission" date="2025-09" db="UniProtKB">
        <authorList>
            <consortium name="Ensembl"/>
        </authorList>
    </citation>
    <scope>IDENTIFICATION</scope>
</reference>
<dbReference type="OMA" id="RRCINTS"/>
<dbReference type="AlphaFoldDB" id="F6VDH1"/>
<evidence type="ECO:0000313" key="3">
    <source>
        <dbReference type="Proteomes" id="UP000008144"/>
    </source>
</evidence>
<dbReference type="PANTHER" id="PTHR10824:SF4">
    <property type="entry name" value="ACYL-COENZYME A THIOESTERASE 1-LIKE"/>
    <property type="match status" value="1"/>
</dbReference>
<reference evidence="2" key="2">
    <citation type="journal article" date="2008" name="Genome Biol.">
        <title>Improved genome assembly and evidence-based global gene model set for the chordate Ciona intestinalis: new insight into intron and operon populations.</title>
        <authorList>
            <person name="Satou Y."/>
            <person name="Mineta K."/>
            <person name="Ogasawara M."/>
            <person name="Sasakura Y."/>
            <person name="Shoguchi E."/>
            <person name="Ueno K."/>
            <person name="Yamada L."/>
            <person name="Matsumoto J."/>
            <person name="Wasserscheid J."/>
            <person name="Dewar K."/>
            <person name="Wiley G.B."/>
            <person name="Macmil S.L."/>
            <person name="Roe B.A."/>
            <person name="Zeller R.W."/>
            <person name="Hastings K.E."/>
            <person name="Lemaire P."/>
            <person name="Lindquist E."/>
            <person name="Endo T."/>
            <person name="Hotta K."/>
            <person name="Inaba K."/>
        </authorList>
    </citation>
    <scope>NUCLEOTIDE SEQUENCE [LARGE SCALE GENOMIC DNA]</scope>
    <source>
        <strain evidence="2">wild type</strain>
    </source>
</reference>
<dbReference type="STRING" id="7719.ENSCINP00000025916"/>